<dbReference type="AlphaFoldDB" id="A0A0A9CD27"/>
<sequence length="29" mass="3588">MKKHINYIKSYECCHNNEEMLCFYMLAKC</sequence>
<organism evidence="1">
    <name type="scientific">Arundo donax</name>
    <name type="common">Giant reed</name>
    <name type="synonym">Donax arundinaceus</name>
    <dbReference type="NCBI Taxonomy" id="35708"/>
    <lineage>
        <taxon>Eukaryota</taxon>
        <taxon>Viridiplantae</taxon>
        <taxon>Streptophyta</taxon>
        <taxon>Embryophyta</taxon>
        <taxon>Tracheophyta</taxon>
        <taxon>Spermatophyta</taxon>
        <taxon>Magnoliopsida</taxon>
        <taxon>Liliopsida</taxon>
        <taxon>Poales</taxon>
        <taxon>Poaceae</taxon>
        <taxon>PACMAD clade</taxon>
        <taxon>Arundinoideae</taxon>
        <taxon>Arundineae</taxon>
        <taxon>Arundo</taxon>
    </lineage>
</organism>
<accession>A0A0A9CD27</accession>
<protein>
    <submittedName>
        <fullName evidence="1">Uncharacterized protein</fullName>
    </submittedName>
</protein>
<reference evidence="1" key="1">
    <citation type="submission" date="2014-09" db="EMBL/GenBank/DDBJ databases">
        <authorList>
            <person name="Magalhaes I.L.F."/>
            <person name="Oliveira U."/>
            <person name="Santos F.R."/>
            <person name="Vidigal T.H.D.A."/>
            <person name="Brescovit A.D."/>
            <person name="Santos A.J."/>
        </authorList>
    </citation>
    <scope>NUCLEOTIDE SEQUENCE</scope>
    <source>
        <tissue evidence="1">Shoot tissue taken approximately 20 cm above the soil surface</tissue>
    </source>
</reference>
<name>A0A0A9CD27_ARUDO</name>
<reference evidence="1" key="2">
    <citation type="journal article" date="2015" name="Data Brief">
        <title>Shoot transcriptome of the giant reed, Arundo donax.</title>
        <authorList>
            <person name="Barrero R.A."/>
            <person name="Guerrero F.D."/>
            <person name="Moolhuijzen P."/>
            <person name="Goolsby J.A."/>
            <person name="Tidwell J."/>
            <person name="Bellgard S.E."/>
            <person name="Bellgard M.I."/>
        </authorList>
    </citation>
    <scope>NUCLEOTIDE SEQUENCE</scope>
    <source>
        <tissue evidence="1">Shoot tissue taken approximately 20 cm above the soil surface</tissue>
    </source>
</reference>
<evidence type="ECO:0000313" key="1">
    <source>
        <dbReference type="EMBL" id="JAD69407.1"/>
    </source>
</evidence>
<dbReference type="EMBL" id="GBRH01228488">
    <property type="protein sequence ID" value="JAD69407.1"/>
    <property type="molecule type" value="Transcribed_RNA"/>
</dbReference>
<proteinExistence type="predicted"/>